<proteinExistence type="predicted"/>
<dbReference type="GeneID" id="6493848"/>
<keyword evidence="1" id="KW-0812">Transmembrane</keyword>
<keyword evidence="1" id="KW-1133">Transmembrane helix</keyword>
<feature type="transmembrane region" description="Helical" evidence="1">
    <location>
        <begin position="124"/>
        <end position="146"/>
    </location>
</feature>
<dbReference type="InParanoid" id="B3MB56"/>
<feature type="transmembrane region" description="Helical" evidence="1">
    <location>
        <begin position="87"/>
        <end position="112"/>
    </location>
</feature>
<accession>B3MB56</accession>
<dbReference type="HOGENOM" id="CLU_1455883_0_0_1"/>
<evidence type="ECO:0000256" key="1">
    <source>
        <dbReference type="SAM" id="Phobius"/>
    </source>
</evidence>
<protein>
    <submittedName>
        <fullName evidence="2">Uncharacterized protein</fullName>
    </submittedName>
</protein>
<gene>
    <name evidence="2" type="primary">Dana\GF10982</name>
    <name evidence="2" type="synonym">dana_GLEANR_10944</name>
    <name evidence="2" type="ORF">GF10982</name>
</gene>
<sequence>MQSLAAINLFLYNSLVCYLVTHIKRTIETSNVDFSFWQLVPIASYILASPQAVDETRKINEVPWKINFYLNFLLLLPAMIQRRHFKLLVGAILICNIYVFERLVVFFGYLLWVLWRSDMNSTHYATLAFCGVFMNAVHLAAISGTLKWQSRCLWKECLSQMQTPVPKVPKKFRKAKTIKIIGDGAVL</sequence>
<dbReference type="eggNOG" id="ENOG502TKQ1">
    <property type="taxonomic scope" value="Eukaryota"/>
</dbReference>
<dbReference type="AlphaFoldDB" id="B3MB56"/>
<name>B3MB56_DROAN</name>
<keyword evidence="3" id="KW-1185">Reference proteome</keyword>
<evidence type="ECO:0000313" key="2">
    <source>
        <dbReference type="EMBL" id="EDV41357.2"/>
    </source>
</evidence>
<keyword evidence="1" id="KW-0472">Membrane</keyword>
<feature type="transmembrane region" description="Helical" evidence="1">
    <location>
        <begin position="6"/>
        <end position="23"/>
    </location>
</feature>
<dbReference type="EMBL" id="CH902618">
    <property type="protein sequence ID" value="EDV41357.2"/>
    <property type="molecule type" value="Genomic_DNA"/>
</dbReference>
<evidence type="ECO:0000313" key="3">
    <source>
        <dbReference type="Proteomes" id="UP000007801"/>
    </source>
</evidence>
<dbReference type="OrthoDB" id="7846183at2759"/>
<organism evidence="2 3">
    <name type="scientific">Drosophila ananassae</name>
    <name type="common">Fruit fly</name>
    <dbReference type="NCBI Taxonomy" id="7217"/>
    <lineage>
        <taxon>Eukaryota</taxon>
        <taxon>Metazoa</taxon>
        <taxon>Ecdysozoa</taxon>
        <taxon>Arthropoda</taxon>
        <taxon>Hexapoda</taxon>
        <taxon>Insecta</taxon>
        <taxon>Pterygota</taxon>
        <taxon>Neoptera</taxon>
        <taxon>Endopterygota</taxon>
        <taxon>Diptera</taxon>
        <taxon>Brachycera</taxon>
        <taxon>Muscomorpha</taxon>
        <taxon>Ephydroidea</taxon>
        <taxon>Drosophilidae</taxon>
        <taxon>Drosophila</taxon>
        <taxon>Sophophora</taxon>
    </lineage>
</organism>
<dbReference type="Proteomes" id="UP000007801">
    <property type="component" value="Unassembled WGS sequence"/>
</dbReference>
<reference evidence="2 3" key="1">
    <citation type="journal article" date="2007" name="Nature">
        <title>Evolution of genes and genomes on the Drosophila phylogeny.</title>
        <authorList>
            <consortium name="Drosophila 12 Genomes Consortium"/>
            <person name="Clark A.G."/>
            <person name="Eisen M.B."/>
            <person name="Smith D.R."/>
            <person name="Bergman C.M."/>
            <person name="Oliver B."/>
            <person name="Markow T.A."/>
            <person name="Kaufman T.C."/>
            <person name="Kellis M."/>
            <person name="Gelbart W."/>
            <person name="Iyer V.N."/>
            <person name="Pollard D.A."/>
            <person name="Sackton T.B."/>
            <person name="Larracuente A.M."/>
            <person name="Singh N.D."/>
            <person name="Abad J.P."/>
            <person name="Abt D.N."/>
            <person name="Adryan B."/>
            <person name="Aguade M."/>
            <person name="Akashi H."/>
            <person name="Anderson W.W."/>
            <person name="Aquadro C.F."/>
            <person name="Ardell D.H."/>
            <person name="Arguello R."/>
            <person name="Artieri C.G."/>
            <person name="Barbash D.A."/>
            <person name="Barker D."/>
            <person name="Barsanti P."/>
            <person name="Batterham P."/>
            <person name="Batzoglou S."/>
            <person name="Begun D."/>
            <person name="Bhutkar A."/>
            <person name="Blanco E."/>
            <person name="Bosak S.A."/>
            <person name="Bradley R.K."/>
            <person name="Brand A.D."/>
            <person name="Brent M.R."/>
            <person name="Brooks A.N."/>
            <person name="Brown R.H."/>
            <person name="Butlin R.K."/>
            <person name="Caggese C."/>
            <person name="Calvi B.R."/>
            <person name="Bernardo de Carvalho A."/>
            <person name="Caspi A."/>
            <person name="Castrezana S."/>
            <person name="Celniker S.E."/>
            <person name="Chang J.L."/>
            <person name="Chapple C."/>
            <person name="Chatterji S."/>
            <person name="Chinwalla A."/>
            <person name="Civetta A."/>
            <person name="Clifton S.W."/>
            <person name="Comeron J.M."/>
            <person name="Costello J.C."/>
            <person name="Coyne J.A."/>
            <person name="Daub J."/>
            <person name="David R.G."/>
            <person name="Delcher A.L."/>
            <person name="Delehaunty K."/>
            <person name="Do C.B."/>
            <person name="Ebling H."/>
            <person name="Edwards K."/>
            <person name="Eickbush T."/>
            <person name="Evans J.D."/>
            <person name="Filipski A."/>
            <person name="Findeiss S."/>
            <person name="Freyhult E."/>
            <person name="Fulton L."/>
            <person name="Fulton R."/>
            <person name="Garcia A.C."/>
            <person name="Gardiner A."/>
            <person name="Garfield D.A."/>
            <person name="Garvin B.E."/>
            <person name="Gibson G."/>
            <person name="Gilbert D."/>
            <person name="Gnerre S."/>
            <person name="Godfrey J."/>
            <person name="Good R."/>
            <person name="Gotea V."/>
            <person name="Gravely B."/>
            <person name="Greenberg A.J."/>
            <person name="Griffiths-Jones S."/>
            <person name="Gross S."/>
            <person name="Guigo R."/>
            <person name="Gustafson E.A."/>
            <person name="Haerty W."/>
            <person name="Hahn M.W."/>
            <person name="Halligan D.L."/>
            <person name="Halpern A.L."/>
            <person name="Halter G.M."/>
            <person name="Han M.V."/>
            <person name="Heger A."/>
            <person name="Hillier L."/>
            <person name="Hinrichs A.S."/>
            <person name="Holmes I."/>
            <person name="Hoskins R.A."/>
            <person name="Hubisz M.J."/>
            <person name="Hultmark D."/>
            <person name="Huntley M.A."/>
            <person name="Jaffe D.B."/>
            <person name="Jagadeeshan S."/>
            <person name="Jeck W.R."/>
            <person name="Johnson J."/>
            <person name="Jones C.D."/>
            <person name="Jordan W.C."/>
            <person name="Karpen G.H."/>
            <person name="Kataoka E."/>
            <person name="Keightley P.D."/>
            <person name="Kheradpour P."/>
            <person name="Kirkness E.F."/>
            <person name="Koerich L.B."/>
            <person name="Kristiansen K."/>
            <person name="Kudrna D."/>
            <person name="Kulathinal R.J."/>
            <person name="Kumar S."/>
            <person name="Kwok R."/>
            <person name="Lander E."/>
            <person name="Langley C.H."/>
            <person name="Lapoint R."/>
            <person name="Lazzaro B.P."/>
            <person name="Lee S.J."/>
            <person name="Levesque L."/>
            <person name="Li R."/>
            <person name="Lin C.F."/>
            <person name="Lin M.F."/>
            <person name="Lindblad-Toh K."/>
            <person name="Llopart A."/>
            <person name="Long M."/>
            <person name="Low L."/>
            <person name="Lozovsky E."/>
            <person name="Lu J."/>
            <person name="Luo M."/>
            <person name="Machado C.A."/>
            <person name="Makalowski W."/>
            <person name="Marzo M."/>
            <person name="Matsuda M."/>
            <person name="Matzkin L."/>
            <person name="McAllister B."/>
            <person name="McBride C.S."/>
            <person name="McKernan B."/>
            <person name="McKernan K."/>
            <person name="Mendez-Lago M."/>
            <person name="Minx P."/>
            <person name="Mollenhauer M.U."/>
            <person name="Montooth K."/>
            <person name="Mount S.M."/>
            <person name="Mu X."/>
            <person name="Myers E."/>
            <person name="Negre B."/>
            <person name="Newfeld S."/>
            <person name="Nielsen R."/>
            <person name="Noor M.A."/>
            <person name="O'Grady P."/>
            <person name="Pachter L."/>
            <person name="Papaceit M."/>
            <person name="Parisi M.J."/>
            <person name="Parisi M."/>
            <person name="Parts L."/>
            <person name="Pedersen J.S."/>
            <person name="Pesole G."/>
            <person name="Phillippy A.M."/>
            <person name="Ponting C.P."/>
            <person name="Pop M."/>
            <person name="Porcelli D."/>
            <person name="Powell J.R."/>
            <person name="Prohaska S."/>
            <person name="Pruitt K."/>
            <person name="Puig M."/>
            <person name="Quesneville H."/>
            <person name="Ram K.R."/>
            <person name="Rand D."/>
            <person name="Rasmussen M.D."/>
            <person name="Reed L.K."/>
            <person name="Reenan R."/>
            <person name="Reily A."/>
            <person name="Remington K.A."/>
            <person name="Rieger T.T."/>
            <person name="Ritchie M.G."/>
            <person name="Robin C."/>
            <person name="Rogers Y.H."/>
            <person name="Rohde C."/>
            <person name="Rozas J."/>
            <person name="Rubenfield M.J."/>
            <person name="Ruiz A."/>
            <person name="Russo S."/>
            <person name="Salzberg S.L."/>
            <person name="Sanchez-Gracia A."/>
            <person name="Saranga D.J."/>
            <person name="Sato H."/>
            <person name="Schaeffer S.W."/>
            <person name="Schatz M.C."/>
            <person name="Schlenke T."/>
            <person name="Schwartz R."/>
            <person name="Segarra C."/>
            <person name="Singh R.S."/>
            <person name="Sirot L."/>
            <person name="Sirota M."/>
            <person name="Sisneros N.B."/>
            <person name="Smith C.D."/>
            <person name="Smith T.F."/>
            <person name="Spieth J."/>
            <person name="Stage D.E."/>
            <person name="Stark A."/>
            <person name="Stephan W."/>
            <person name="Strausberg R.L."/>
            <person name="Strempel S."/>
            <person name="Sturgill D."/>
            <person name="Sutton G."/>
            <person name="Sutton G.G."/>
            <person name="Tao W."/>
            <person name="Teichmann S."/>
            <person name="Tobari Y.N."/>
            <person name="Tomimura Y."/>
            <person name="Tsolas J.M."/>
            <person name="Valente V.L."/>
            <person name="Venter E."/>
            <person name="Venter J.C."/>
            <person name="Vicario S."/>
            <person name="Vieira F.G."/>
            <person name="Vilella A.J."/>
            <person name="Villasante A."/>
            <person name="Walenz B."/>
            <person name="Wang J."/>
            <person name="Wasserman M."/>
            <person name="Watts T."/>
            <person name="Wilson D."/>
            <person name="Wilson R.K."/>
            <person name="Wing R.A."/>
            <person name="Wolfner M.F."/>
            <person name="Wong A."/>
            <person name="Wong G.K."/>
            <person name="Wu C.I."/>
            <person name="Wu G."/>
            <person name="Yamamoto D."/>
            <person name="Yang H.P."/>
            <person name="Yang S.P."/>
            <person name="Yorke J.A."/>
            <person name="Yoshida K."/>
            <person name="Zdobnov E."/>
            <person name="Zhang P."/>
            <person name="Zhang Y."/>
            <person name="Zimin A.V."/>
            <person name="Baldwin J."/>
            <person name="Abdouelleil A."/>
            <person name="Abdulkadir J."/>
            <person name="Abebe A."/>
            <person name="Abera B."/>
            <person name="Abreu J."/>
            <person name="Acer S.C."/>
            <person name="Aftuck L."/>
            <person name="Alexander A."/>
            <person name="An P."/>
            <person name="Anderson E."/>
            <person name="Anderson S."/>
            <person name="Arachi H."/>
            <person name="Azer M."/>
            <person name="Bachantsang P."/>
            <person name="Barry A."/>
            <person name="Bayul T."/>
            <person name="Berlin A."/>
            <person name="Bessette D."/>
            <person name="Bloom T."/>
            <person name="Blye J."/>
            <person name="Boguslavskiy L."/>
            <person name="Bonnet C."/>
            <person name="Boukhgalter B."/>
            <person name="Bourzgui I."/>
            <person name="Brown A."/>
            <person name="Cahill P."/>
            <person name="Channer S."/>
            <person name="Cheshatsang Y."/>
            <person name="Chuda L."/>
            <person name="Citroen M."/>
            <person name="Collymore A."/>
            <person name="Cooke P."/>
            <person name="Costello M."/>
            <person name="D'Aco K."/>
            <person name="Daza R."/>
            <person name="De Haan G."/>
            <person name="DeGray S."/>
            <person name="DeMaso C."/>
            <person name="Dhargay N."/>
            <person name="Dooley K."/>
            <person name="Dooley E."/>
            <person name="Doricent M."/>
            <person name="Dorje P."/>
            <person name="Dorjee K."/>
            <person name="Dupes A."/>
            <person name="Elong R."/>
            <person name="Falk J."/>
            <person name="Farina A."/>
            <person name="Faro S."/>
            <person name="Ferguson D."/>
            <person name="Fisher S."/>
            <person name="Foley C.D."/>
            <person name="Franke A."/>
            <person name="Friedrich D."/>
            <person name="Gadbois L."/>
            <person name="Gearin G."/>
            <person name="Gearin C.R."/>
            <person name="Giannoukos G."/>
            <person name="Goode T."/>
            <person name="Graham J."/>
            <person name="Grandbois E."/>
            <person name="Grewal S."/>
            <person name="Gyaltsen K."/>
            <person name="Hafez N."/>
            <person name="Hagos B."/>
            <person name="Hall J."/>
            <person name="Henson C."/>
            <person name="Hollinger A."/>
            <person name="Honan T."/>
            <person name="Huard M.D."/>
            <person name="Hughes L."/>
            <person name="Hurhula B."/>
            <person name="Husby M.E."/>
            <person name="Kamat A."/>
            <person name="Kanga B."/>
            <person name="Kashin S."/>
            <person name="Khazanovich D."/>
            <person name="Kisner P."/>
            <person name="Lance K."/>
            <person name="Lara M."/>
            <person name="Lee W."/>
            <person name="Lennon N."/>
            <person name="Letendre F."/>
            <person name="LeVine R."/>
            <person name="Lipovsky A."/>
            <person name="Liu X."/>
            <person name="Liu J."/>
            <person name="Liu S."/>
            <person name="Lokyitsang T."/>
            <person name="Lokyitsang Y."/>
            <person name="Lubonja R."/>
            <person name="Lui A."/>
            <person name="MacDonald P."/>
            <person name="Magnisalis V."/>
            <person name="Maru K."/>
            <person name="Matthews C."/>
            <person name="McCusker W."/>
            <person name="McDonough S."/>
            <person name="Mehta T."/>
            <person name="Meldrim J."/>
            <person name="Meneus L."/>
            <person name="Mihai O."/>
            <person name="Mihalev A."/>
            <person name="Mihova T."/>
            <person name="Mittelman R."/>
            <person name="Mlenga V."/>
            <person name="Montmayeur A."/>
            <person name="Mulrain L."/>
            <person name="Navidi A."/>
            <person name="Naylor J."/>
            <person name="Negash T."/>
            <person name="Nguyen T."/>
            <person name="Nguyen N."/>
            <person name="Nicol R."/>
            <person name="Norbu C."/>
            <person name="Norbu N."/>
            <person name="Novod N."/>
            <person name="O'Neill B."/>
            <person name="Osman S."/>
            <person name="Markiewicz E."/>
            <person name="Oyono O.L."/>
            <person name="Patti C."/>
            <person name="Phunkhang P."/>
            <person name="Pierre F."/>
            <person name="Priest M."/>
            <person name="Raghuraman S."/>
            <person name="Rege F."/>
            <person name="Reyes R."/>
            <person name="Rise C."/>
            <person name="Rogov P."/>
            <person name="Ross K."/>
            <person name="Ryan E."/>
            <person name="Settipalli S."/>
            <person name="Shea T."/>
            <person name="Sherpa N."/>
            <person name="Shi L."/>
            <person name="Shih D."/>
            <person name="Sparrow T."/>
            <person name="Spaulding J."/>
            <person name="Stalker J."/>
            <person name="Stange-Thomann N."/>
            <person name="Stavropoulos S."/>
            <person name="Stone C."/>
            <person name="Strader C."/>
            <person name="Tesfaye S."/>
            <person name="Thomson T."/>
            <person name="Thoulutsang Y."/>
            <person name="Thoulutsang D."/>
            <person name="Topham K."/>
            <person name="Topping I."/>
            <person name="Tsamla T."/>
            <person name="Vassiliev H."/>
            <person name="Vo A."/>
            <person name="Wangchuk T."/>
            <person name="Wangdi T."/>
            <person name="Weiand M."/>
            <person name="Wilkinson J."/>
            <person name="Wilson A."/>
            <person name="Yadav S."/>
            <person name="Young G."/>
            <person name="Yu Q."/>
            <person name="Zembek L."/>
            <person name="Zhong D."/>
            <person name="Zimmer A."/>
            <person name="Zwirko Z."/>
            <person name="Jaffe D.B."/>
            <person name="Alvarez P."/>
            <person name="Brockman W."/>
            <person name="Butler J."/>
            <person name="Chin C."/>
            <person name="Gnerre S."/>
            <person name="Grabherr M."/>
            <person name="Kleber M."/>
            <person name="Mauceli E."/>
            <person name="MacCallum I."/>
        </authorList>
    </citation>
    <scope>NUCLEOTIDE SEQUENCE [LARGE SCALE GENOMIC DNA]</scope>
    <source>
        <strain evidence="3">Tucson 14024-0371.13</strain>
    </source>
</reference>
<dbReference type="KEGG" id="dan:6493848"/>